<dbReference type="AlphaFoldDB" id="A0A6P1VSP1"/>
<dbReference type="Pfam" id="PF05345">
    <property type="entry name" value="He_PIG"/>
    <property type="match status" value="1"/>
</dbReference>
<dbReference type="Gene3D" id="2.60.40.10">
    <property type="entry name" value="Immunoglobulins"/>
    <property type="match status" value="1"/>
</dbReference>
<protein>
    <recommendedName>
        <fullName evidence="1">Dystroglycan-type cadherin-like domain-containing protein</fullName>
    </recommendedName>
</protein>
<dbReference type="SUPFAM" id="SSF49313">
    <property type="entry name" value="Cadherin-like"/>
    <property type="match status" value="1"/>
</dbReference>
<dbReference type="GO" id="GO:0005509">
    <property type="term" value="F:calcium ion binding"/>
    <property type="evidence" value="ECO:0007669"/>
    <property type="project" value="InterPro"/>
</dbReference>
<reference evidence="2 3" key="1">
    <citation type="submission" date="2019-11" db="EMBL/GenBank/DDBJ databases">
        <title>Spirosoma endbachense sp. nov., isolated from a natural salt meadow.</title>
        <authorList>
            <person name="Rojas J."/>
            <person name="Ambika Manirajan B."/>
            <person name="Ratering S."/>
            <person name="Suarez C."/>
            <person name="Geissler-Plaum R."/>
            <person name="Schnell S."/>
        </authorList>
    </citation>
    <scope>NUCLEOTIDE SEQUENCE [LARGE SCALE GENOMIC DNA]</scope>
    <source>
        <strain evidence="2 3">I-24</strain>
    </source>
</reference>
<evidence type="ECO:0000313" key="3">
    <source>
        <dbReference type="Proteomes" id="UP000464577"/>
    </source>
</evidence>
<accession>A0A6P1VSP1</accession>
<dbReference type="InterPro" id="IPR013783">
    <property type="entry name" value="Ig-like_fold"/>
</dbReference>
<dbReference type="SMART" id="SM00736">
    <property type="entry name" value="CADG"/>
    <property type="match status" value="1"/>
</dbReference>
<keyword evidence="3" id="KW-1185">Reference proteome</keyword>
<gene>
    <name evidence="2" type="ORF">GJR95_08870</name>
</gene>
<dbReference type="RefSeq" id="WP_162385536.1">
    <property type="nucleotide sequence ID" value="NZ_CP045997.1"/>
</dbReference>
<organism evidence="2 3">
    <name type="scientific">Spirosoma endbachense</name>
    <dbReference type="NCBI Taxonomy" id="2666025"/>
    <lineage>
        <taxon>Bacteria</taxon>
        <taxon>Pseudomonadati</taxon>
        <taxon>Bacteroidota</taxon>
        <taxon>Cytophagia</taxon>
        <taxon>Cytophagales</taxon>
        <taxon>Cytophagaceae</taxon>
        <taxon>Spirosoma</taxon>
    </lineage>
</organism>
<feature type="domain" description="Dystroglycan-type cadherin-like" evidence="1">
    <location>
        <begin position="1"/>
        <end position="78"/>
    </location>
</feature>
<evidence type="ECO:0000259" key="1">
    <source>
        <dbReference type="SMART" id="SM00736"/>
    </source>
</evidence>
<evidence type="ECO:0000313" key="2">
    <source>
        <dbReference type="EMBL" id="QHV95122.1"/>
    </source>
</evidence>
<dbReference type="EMBL" id="CP045997">
    <property type="protein sequence ID" value="QHV95122.1"/>
    <property type="molecule type" value="Genomic_DNA"/>
</dbReference>
<sequence>MGQAYQLNLNNYFSDTDGQTLIYSATGLPSGLSVSGSFISGTPSTTGVNNVQVTALDPGGLSAQTSFQLTVNPMPSTPAGFTIVGVSTVSCDMLSAGLKRVTFTPQYGGVDSSPISFSVVNEMPATPNPSPYSLNLYTDNPSITLVAKRGDTRWPAMSTTG</sequence>
<dbReference type="InterPro" id="IPR006644">
    <property type="entry name" value="Cadg"/>
</dbReference>
<dbReference type="KEGG" id="senf:GJR95_08870"/>
<dbReference type="GO" id="GO:0016020">
    <property type="term" value="C:membrane"/>
    <property type="evidence" value="ECO:0007669"/>
    <property type="project" value="InterPro"/>
</dbReference>
<proteinExistence type="predicted"/>
<dbReference type="InterPro" id="IPR015919">
    <property type="entry name" value="Cadherin-like_sf"/>
</dbReference>
<name>A0A6P1VSP1_9BACT</name>
<dbReference type="Proteomes" id="UP000464577">
    <property type="component" value="Chromosome"/>
</dbReference>